<keyword evidence="1" id="KW-0614">Plasmid</keyword>
<name>A0A9Q9HEK2_9RHOB</name>
<geneLocation type="plasmid" evidence="1 2">
    <name>unnamed1</name>
</geneLocation>
<dbReference type="Pfam" id="PF15428">
    <property type="entry name" value="Imm26"/>
    <property type="match status" value="1"/>
</dbReference>
<protein>
    <submittedName>
        <fullName evidence="1">Immunity 26/phosphotriesterase HocA family protein</fullName>
    </submittedName>
</protein>
<evidence type="ECO:0000313" key="2">
    <source>
        <dbReference type="Proteomes" id="UP001057991"/>
    </source>
</evidence>
<accession>A0A9Q9HEK2</accession>
<proteinExistence type="predicted"/>
<gene>
    <name evidence="1" type="ORF">K3X48_15235</name>
</gene>
<dbReference type="Proteomes" id="UP001057991">
    <property type="component" value="Plasmid unnamed1"/>
</dbReference>
<sequence>MAKLRAKPGEVYEIPLSGGSFGYVKCLPYGEYAFLNYQSAQKLENVEVLKSAETLFRIWVMNYAFNKNSSWKRIGVLELNEDEKRGSDFFKQDQLSGRLTIYREAQDNPAGYEERPATLEECRGLERAAVWNPEHVEDRLSDYFSGIENKWVKSLALK</sequence>
<organism evidence="1 2">
    <name type="scientific">Aliiroseovarius crassostreae</name>
    <dbReference type="NCBI Taxonomy" id="154981"/>
    <lineage>
        <taxon>Bacteria</taxon>
        <taxon>Pseudomonadati</taxon>
        <taxon>Pseudomonadota</taxon>
        <taxon>Alphaproteobacteria</taxon>
        <taxon>Rhodobacterales</taxon>
        <taxon>Paracoccaceae</taxon>
        <taxon>Aliiroseovarius</taxon>
    </lineage>
</organism>
<evidence type="ECO:0000313" key="1">
    <source>
        <dbReference type="EMBL" id="UWP97182.1"/>
    </source>
</evidence>
<reference evidence="1" key="1">
    <citation type="submission" date="2021-08" db="EMBL/GenBank/DDBJ databases">
        <authorList>
            <person name="Nwanade C."/>
            <person name="Wang M."/>
            <person name="Masoudi A."/>
            <person name="Yu Z."/>
            <person name="Liu J."/>
        </authorList>
    </citation>
    <scope>NUCLEOTIDE SEQUENCE</scope>
    <source>
        <strain evidence="1">S056</strain>
        <plasmid evidence="1">unnamed1</plasmid>
    </source>
</reference>
<dbReference type="AlphaFoldDB" id="A0A9Q9HEK2"/>
<dbReference type="EMBL" id="CP080777">
    <property type="protein sequence ID" value="UWP97182.1"/>
    <property type="molecule type" value="Genomic_DNA"/>
</dbReference>
<dbReference type="InterPro" id="IPR029278">
    <property type="entry name" value="Imm26"/>
</dbReference>
<dbReference type="RefSeq" id="WP_259807036.1">
    <property type="nucleotide sequence ID" value="NZ_CP080777.1"/>
</dbReference>